<keyword evidence="2" id="KW-0472">Membrane</keyword>
<name>T1EXF4_HELRO</name>
<accession>T1EXF4</accession>
<protein>
    <recommendedName>
        <fullName evidence="3">G-protein coupled receptors family 2 profile 1 domain-containing protein</fullName>
    </recommendedName>
</protein>
<dbReference type="EMBL" id="AMQM01002201">
    <property type="status" value="NOT_ANNOTATED_CDS"/>
    <property type="molecule type" value="Genomic_DNA"/>
</dbReference>
<dbReference type="OrthoDB" id="16753at2759"/>
<keyword evidence="6" id="KW-1185">Reference proteome</keyword>
<dbReference type="Pfam" id="PF02793">
    <property type="entry name" value="HRM"/>
    <property type="match status" value="1"/>
</dbReference>
<keyword evidence="2" id="KW-0812">Transmembrane</keyword>
<dbReference type="HOGENOM" id="CLU_1278885_0_0_1"/>
<reference evidence="4 6" key="2">
    <citation type="journal article" date="2013" name="Nature">
        <title>Insights into bilaterian evolution from three spiralian genomes.</title>
        <authorList>
            <person name="Simakov O."/>
            <person name="Marletaz F."/>
            <person name="Cho S.J."/>
            <person name="Edsinger-Gonzales E."/>
            <person name="Havlak P."/>
            <person name="Hellsten U."/>
            <person name="Kuo D.H."/>
            <person name="Larsson T."/>
            <person name="Lv J."/>
            <person name="Arendt D."/>
            <person name="Savage R."/>
            <person name="Osoegawa K."/>
            <person name="de Jong P."/>
            <person name="Grimwood J."/>
            <person name="Chapman J.A."/>
            <person name="Shapiro H."/>
            <person name="Aerts A."/>
            <person name="Otillar R.P."/>
            <person name="Terry A.Y."/>
            <person name="Boore J.L."/>
            <person name="Grigoriev I.V."/>
            <person name="Lindberg D.R."/>
            <person name="Seaver E.C."/>
            <person name="Weisblat D.A."/>
            <person name="Putnam N.H."/>
            <person name="Rokhsar D.S."/>
        </authorList>
    </citation>
    <scope>NUCLEOTIDE SEQUENCE</scope>
</reference>
<evidence type="ECO:0000313" key="6">
    <source>
        <dbReference type="Proteomes" id="UP000015101"/>
    </source>
</evidence>
<organism evidence="5 6">
    <name type="scientific">Helobdella robusta</name>
    <name type="common">Californian leech</name>
    <dbReference type="NCBI Taxonomy" id="6412"/>
    <lineage>
        <taxon>Eukaryota</taxon>
        <taxon>Metazoa</taxon>
        <taxon>Spiralia</taxon>
        <taxon>Lophotrochozoa</taxon>
        <taxon>Annelida</taxon>
        <taxon>Clitellata</taxon>
        <taxon>Hirudinea</taxon>
        <taxon>Rhynchobdellida</taxon>
        <taxon>Glossiphoniidae</taxon>
        <taxon>Helobdella</taxon>
    </lineage>
</organism>
<dbReference type="CTD" id="20201254"/>
<gene>
    <name evidence="5" type="primary">20201254</name>
    <name evidence="4" type="ORF">HELRODRAFT_165905</name>
</gene>
<reference evidence="6" key="1">
    <citation type="submission" date="2012-12" db="EMBL/GenBank/DDBJ databases">
        <authorList>
            <person name="Hellsten U."/>
            <person name="Grimwood J."/>
            <person name="Chapman J.A."/>
            <person name="Shapiro H."/>
            <person name="Aerts A."/>
            <person name="Otillar R.P."/>
            <person name="Terry A.Y."/>
            <person name="Boore J.L."/>
            <person name="Simakov O."/>
            <person name="Marletaz F."/>
            <person name="Cho S.-J."/>
            <person name="Edsinger-Gonzales E."/>
            <person name="Havlak P."/>
            <person name="Kuo D.-H."/>
            <person name="Larsson T."/>
            <person name="Lv J."/>
            <person name="Arendt D."/>
            <person name="Savage R."/>
            <person name="Osoegawa K."/>
            <person name="de Jong P."/>
            <person name="Lindberg D.R."/>
            <person name="Seaver E.C."/>
            <person name="Weisblat D.A."/>
            <person name="Putnam N.H."/>
            <person name="Grigoriev I.V."/>
            <person name="Rokhsar D.S."/>
        </authorList>
    </citation>
    <scope>NUCLEOTIDE SEQUENCE</scope>
</reference>
<dbReference type="KEGG" id="hro:HELRODRAFT_165905"/>
<dbReference type="Gene3D" id="4.10.1240.10">
    <property type="entry name" value="GPCR, family 2, extracellular hormone receptor domain"/>
    <property type="match status" value="1"/>
</dbReference>
<evidence type="ECO:0000256" key="1">
    <source>
        <dbReference type="SAM" id="MobiDB-lite"/>
    </source>
</evidence>
<feature type="compositionally biased region" description="Acidic residues" evidence="1">
    <location>
        <begin position="69"/>
        <end position="84"/>
    </location>
</feature>
<feature type="region of interest" description="Disordered" evidence="1">
    <location>
        <begin position="61"/>
        <end position="89"/>
    </location>
</feature>
<dbReference type="EMBL" id="AMQM01002200">
    <property type="status" value="NOT_ANNOTATED_CDS"/>
    <property type="molecule type" value="Genomic_DNA"/>
</dbReference>
<dbReference type="InterPro" id="IPR001879">
    <property type="entry name" value="GPCR_2_extracellular_dom"/>
</dbReference>
<dbReference type="Proteomes" id="UP000015101">
    <property type="component" value="Unassembled WGS sequence"/>
</dbReference>
<sequence>MTWDGMSCWNETQAGVTADQQCPDHKSPVRDALPLICLAWHDERTVSIYYDNETMITQMKKMGRRGGDENDDDDLDLDNDDNDDDRGGVHASRQAGNIELVLSVQHFYRLIVRILKWVIDRMKVIRSEKTCQADGVWFDNMGNEWTDYRACYEHEENNSYKIVVAINSLDIIFLTLAIILFAHFKFGAEYSASSDIISKANQLRVTSICENGMRAD</sequence>
<dbReference type="GO" id="GO:0016020">
    <property type="term" value="C:membrane"/>
    <property type="evidence" value="ECO:0007669"/>
    <property type="project" value="InterPro"/>
</dbReference>
<dbReference type="RefSeq" id="XP_009030619.1">
    <property type="nucleotide sequence ID" value="XM_009032371.1"/>
</dbReference>
<proteinExistence type="predicted"/>
<dbReference type="AlphaFoldDB" id="T1EXF4"/>
<dbReference type="EMBL" id="KB097700">
    <property type="protein sequence ID" value="ESN91823.1"/>
    <property type="molecule type" value="Genomic_DNA"/>
</dbReference>
<feature type="domain" description="G-protein coupled receptors family 2 profile 1" evidence="3">
    <location>
        <begin position="1"/>
        <end position="155"/>
    </location>
</feature>
<dbReference type="GeneID" id="20201254"/>
<dbReference type="SUPFAM" id="SSF111418">
    <property type="entry name" value="Hormone receptor domain"/>
    <property type="match status" value="1"/>
</dbReference>
<feature type="transmembrane region" description="Helical" evidence="2">
    <location>
        <begin position="162"/>
        <end position="184"/>
    </location>
</feature>
<evidence type="ECO:0000256" key="2">
    <source>
        <dbReference type="SAM" id="Phobius"/>
    </source>
</evidence>
<keyword evidence="2" id="KW-1133">Transmembrane helix</keyword>
<dbReference type="InterPro" id="IPR036445">
    <property type="entry name" value="GPCR_2_extracell_dom_sf"/>
</dbReference>
<evidence type="ECO:0000313" key="5">
    <source>
        <dbReference type="EnsemblMetazoa" id="HelroP165905"/>
    </source>
</evidence>
<dbReference type="InParanoid" id="T1EXF4"/>
<dbReference type="PROSITE" id="PS50227">
    <property type="entry name" value="G_PROTEIN_RECEP_F2_3"/>
    <property type="match status" value="1"/>
</dbReference>
<evidence type="ECO:0000259" key="3">
    <source>
        <dbReference type="PROSITE" id="PS50227"/>
    </source>
</evidence>
<evidence type="ECO:0000313" key="4">
    <source>
        <dbReference type="EMBL" id="ESN91823.1"/>
    </source>
</evidence>
<dbReference type="EnsemblMetazoa" id="HelroT165905">
    <property type="protein sequence ID" value="HelroP165905"/>
    <property type="gene ID" value="HelroG165905"/>
</dbReference>
<reference evidence="5" key="3">
    <citation type="submission" date="2015-06" db="UniProtKB">
        <authorList>
            <consortium name="EnsemblMetazoa"/>
        </authorList>
    </citation>
    <scope>IDENTIFICATION</scope>
</reference>
<dbReference type="GO" id="GO:0004930">
    <property type="term" value="F:G protein-coupled receptor activity"/>
    <property type="evidence" value="ECO:0007669"/>
    <property type="project" value="InterPro"/>
</dbReference>